<evidence type="ECO:0000256" key="1">
    <source>
        <dbReference type="SAM" id="MobiDB-lite"/>
    </source>
</evidence>
<evidence type="ECO:0000313" key="3">
    <source>
        <dbReference type="Proteomes" id="UP000785171"/>
    </source>
</evidence>
<dbReference type="Proteomes" id="UP000785171">
    <property type="component" value="Unassembled WGS sequence"/>
</dbReference>
<sequence>MHVWRRTRTSLTGGIRVFVLIEQFTNPSIIHRDLQDLSDSKWHRPEQLHSSVAVAFMVVDTRTSRMTEAALSVSLSPLLPSSVEDETPPGVGAGDLPKRVRFQPFQPTHTVFTPRLTETTSLRYRKPDDRVEGSSSLAPPSSVSSIAQPNYDDFLRRVSVVLYQHIRRCEKRHREQQRSANGTVSGAIAAAVSALTTANSSEETRGTRRSESRSPSPTDDSATFTDKIIPDEEEDPLEIETEATNLSSISSPAGLVDLPVEETFREEHFVTPQYKYTFVRLPRVHPLTVYRMEKITSKHHVPSVDEIFRFCKNLFNKAQLSAECTIVCLIYIERLMEQANVPLLAATWRPIVVCGLLLASKVWQDLSSWNVEISNIYPQFSLHSINRLERLFLHHIQWDLYISASVYAKYYFALRSLTEKKDFRRRYNYTMRVDAPNSKRLEERSAAVKHELYSKSL</sequence>
<dbReference type="GO" id="GO:0019901">
    <property type="term" value="F:protein kinase binding"/>
    <property type="evidence" value="ECO:0007669"/>
    <property type="project" value="InterPro"/>
</dbReference>
<dbReference type="CDD" id="cd20540">
    <property type="entry name" value="CYCLIN_CCNY_like"/>
    <property type="match status" value="1"/>
</dbReference>
<evidence type="ECO:0000313" key="2">
    <source>
        <dbReference type="EMBL" id="KAG2521149.1"/>
    </source>
</evidence>
<feature type="region of interest" description="Disordered" evidence="1">
    <location>
        <begin position="194"/>
        <end position="234"/>
    </location>
</feature>
<dbReference type="Pfam" id="PF08613">
    <property type="entry name" value="Cyclin"/>
    <property type="match status" value="1"/>
</dbReference>
<reference evidence="2" key="1">
    <citation type="journal article" date="2015" name="Genom Data">
        <title>Genome sequences of six Phytophthora species associated with forests in New Zealand.</title>
        <authorList>
            <person name="Studholme D.J."/>
            <person name="McDougal R.L."/>
            <person name="Sambles C."/>
            <person name="Hansen E."/>
            <person name="Hardy G."/>
            <person name="Grant M."/>
            <person name="Ganley R.J."/>
            <person name="Williams N.M."/>
        </authorList>
    </citation>
    <scope>NUCLEOTIDE SEQUENCE</scope>
    <source>
        <strain evidence="2">NZFS 2646</strain>
    </source>
</reference>
<dbReference type="EMBL" id="JPWV03000210">
    <property type="protein sequence ID" value="KAG2521149.1"/>
    <property type="molecule type" value="Genomic_DNA"/>
</dbReference>
<dbReference type="InterPro" id="IPR036915">
    <property type="entry name" value="Cyclin-like_sf"/>
</dbReference>
<dbReference type="InterPro" id="IPR013922">
    <property type="entry name" value="Cyclin_PHO80-like"/>
</dbReference>
<dbReference type="SUPFAM" id="SSF47954">
    <property type="entry name" value="Cyclin-like"/>
    <property type="match status" value="1"/>
</dbReference>
<organism evidence="2 3">
    <name type="scientific">Phytophthora kernoviae</name>
    <dbReference type="NCBI Taxonomy" id="325452"/>
    <lineage>
        <taxon>Eukaryota</taxon>
        <taxon>Sar</taxon>
        <taxon>Stramenopiles</taxon>
        <taxon>Oomycota</taxon>
        <taxon>Peronosporomycetes</taxon>
        <taxon>Peronosporales</taxon>
        <taxon>Peronosporaceae</taxon>
        <taxon>Phytophthora</taxon>
    </lineage>
</organism>
<protein>
    <recommendedName>
        <fullName evidence="4">Cyclin N-terminal domain-containing protein</fullName>
    </recommendedName>
</protein>
<feature type="compositionally biased region" description="Low complexity" evidence="1">
    <location>
        <begin position="134"/>
        <end position="145"/>
    </location>
</feature>
<reference evidence="2" key="2">
    <citation type="submission" date="2020-06" db="EMBL/GenBank/DDBJ databases">
        <authorList>
            <person name="Studholme D.J."/>
        </authorList>
    </citation>
    <scope>NUCLEOTIDE SEQUENCE</scope>
    <source>
        <strain evidence="2">NZFS 2646</strain>
    </source>
</reference>
<proteinExistence type="predicted"/>
<feature type="region of interest" description="Disordered" evidence="1">
    <location>
        <begin position="114"/>
        <end position="146"/>
    </location>
</feature>
<dbReference type="Gene3D" id="1.10.472.10">
    <property type="entry name" value="Cyclin-like"/>
    <property type="match status" value="1"/>
</dbReference>
<feature type="compositionally biased region" description="Low complexity" evidence="1">
    <location>
        <begin position="213"/>
        <end position="227"/>
    </location>
</feature>
<gene>
    <name evidence="2" type="ORF">JM16_004373</name>
</gene>
<comment type="caution">
    <text evidence="2">The sequence shown here is derived from an EMBL/GenBank/DDBJ whole genome shotgun (WGS) entry which is preliminary data.</text>
</comment>
<accession>A0A8T0LUE6</accession>
<name>A0A8T0LUE6_9STRA</name>
<dbReference type="PANTHER" id="PTHR14248">
    <property type="entry name" value="CYCLIN Y, ISOFORM A"/>
    <property type="match status" value="1"/>
</dbReference>
<feature type="compositionally biased region" description="Basic and acidic residues" evidence="1">
    <location>
        <begin position="202"/>
        <end position="212"/>
    </location>
</feature>
<evidence type="ECO:0008006" key="4">
    <source>
        <dbReference type="Google" id="ProtNLM"/>
    </source>
</evidence>
<dbReference type="AlphaFoldDB" id="A0A8T0LUE6"/>